<feature type="transmembrane region" description="Helical" evidence="1">
    <location>
        <begin position="404"/>
        <end position="429"/>
    </location>
</feature>
<feature type="transmembrane region" description="Helical" evidence="1">
    <location>
        <begin position="336"/>
        <end position="355"/>
    </location>
</feature>
<feature type="transmembrane region" description="Helical" evidence="1">
    <location>
        <begin position="81"/>
        <end position="103"/>
    </location>
</feature>
<dbReference type="AlphaFoldDB" id="A0A1I0WJY1"/>
<evidence type="ECO:0000313" key="4">
    <source>
        <dbReference type="Proteomes" id="UP000199113"/>
    </source>
</evidence>
<feature type="transmembrane region" description="Helical" evidence="1">
    <location>
        <begin position="376"/>
        <end position="398"/>
    </location>
</feature>
<dbReference type="RefSeq" id="WP_091195174.1">
    <property type="nucleotide sequence ID" value="NZ_FOKC01000001.1"/>
</dbReference>
<keyword evidence="1" id="KW-1133">Transmembrane helix</keyword>
<feature type="transmembrane region" description="Helical" evidence="1">
    <location>
        <begin position="311"/>
        <end position="330"/>
    </location>
</feature>
<dbReference type="EMBL" id="PJBV01000035">
    <property type="protein sequence ID" value="PKH37972.1"/>
    <property type="molecule type" value="Genomic_DNA"/>
</dbReference>
<evidence type="ECO:0000256" key="1">
    <source>
        <dbReference type="SAM" id="Phobius"/>
    </source>
</evidence>
<protein>
    <recommendedName>
        <fullName evidence="6">ABC-2 type transport system permease protein</fullName>
    </recommendedName>
</protein>
<feature type="transmembrane region" description="Helical" evidence="1">
    <location>
        <begin position="124"/>
        <end position="150"/>
    </location>
</feature>
<dbReference type="EMBL" id="FOKC01000001">
    <property type="protein sequence ID" value="SFA88941.1"/>
    <property type="molecule type" value="Genomic_DNA"/>
</dbReference>
<evidence type="ECO:0000313" key="3">
    <source>
        <dbReference type="EMBL" id="SFA88941.1"/>
    </source>
</evidence>
<dbReference type="Proteomes" id="UP000199113">
    <property type="component" value="Unassembled WGS sequence"/>
</dbReference>
<organism evidence="3 4">
    <name type="scientific">Nocardioides alpinus</name>
    <dbReference type="NCBI Taxonomy" id="748909"/>
    <lineage>
        <taxon>Bacteria</taxon>
        <taxon>Bacillati</taxon>
        <taxon>Actinomycetota</taxon>
        <taxon>Actinomycetes</taxon>
        <taxon>Propionibacteriales</taxon>
        <taxon>Nocardioidaceae</taxon>
        <taxon>Nocardioides</taxon>
    </lineage>
</organism>
<feature type="transmembrane region" description="Helical" evidence="1">
    <location>
        <begin position="193"/>
        <end position="215"/>
    </location>
</feature>
<dbReference type="Proteomes" id="UP000233565">
    <property type="component" value="Unassembled WGS sequence"/>
</dbReference>
<name>A0A1I0WJY1_9ACTN</name>
<reference evidence="3" key="1">
    <citation type="submission" date="2016-10" db="EMBL/GenBank/DDBJ databases">
        <authorList>
            <person name="de Groot N.N."/>
        </authorList>
    </citation>
    <scope>NUCLEOTIDE SEQUENCE [LARGE SCALE GENOMIC DNA]</scope>
    <source>
        <strain evidence="3">CGMCC 1.10697</strain>
    </source>
</reference>
<feature type="transmembrane region" description="Helical" evidence="1">
    <location>
        <begin position="39"/>
        <end position="61"/>
    </location>
</feature>
<evidence type="ECO:0008006" key="6">
    <source>
        <dbReference type="Google" id="ProtNLM"/>
    </source>
</evidence>
<keyword evidence="1" id="KW-0472">Membrane</keyword>
<dbReference type="STRING" id="748909.SAMN05192575_1011058"/>
<feature type="transmembrane region" description="Helical" evidence="1">
    <location>
        <begin position="476"/>
        <end position="495"/>
    </location>
</feature>
<proteinExistence type="predicted"/>
<feature type="transmembrane region" description="Helical" evidence="1">
    <location>
        <begin position="450"/>
        <end position="470"/>
    </location>
</feature>
<reference evidence="2 5" key="2">
    <citation type="submission" date="2017-12" db="EMBL/GenBank/DDBJ databases">
        <title>Pharmacopeia of the Arctic Ocean.</title>
        <authorList>
            <person name="Collins E."/>
            <person name="Ducluzeau A.-L."/>
        </authorList>
    </citation>
    <scope>NUCLEOTIDE SEQUENCE [LARGE SCALE GENOMIC DNA]</scope>
    <source>
        <strain evidence="2 5">DSM 23325</strain>
    </source>
</reference>
<keyword evidence="1" id="KW-0812">Transmembrane</keyword>
<evidence type="ECO:0000313" key="2">
    <source>
        <dbReference type="EMBL" id="PKH37972.1"/>
    </source>
</evidence>
<evidence type="ECO:0000313" key="5">
    <source>
        <dbReference type="Proteomes" id="UP000233565"/>
    </source>
</evidence>
<gene>
    <name evidence="2" type="ORF">CXG46_21600</name>
    <name evidence="3" type="ORF">SAMN05192575_1011058</name>
</gene>
<feature type="transmembrane region" description="Helical" evidence="1">
    <location>
        <begin position="156"/>
        <end position="181"/>
    </location>
</feature>
<dbReference type="OrthoDB" id="3812135at2"/>
<accession>A0A1I0WJY1</accession>
<keyword evidence="5" id="KW-1185">Reference proteome</keyword>
<feature type="transmembrane region" description="Helical" evidence="1">
    <location>
        <begin position="235"/>
        <end position="254"/>
    </location>
</feature>
<sequence length="520" mass="54840">MPSSTDPSTDRSTDGWSQALQDTRHLVAFRARTVRRPRAAVAGVVVVLLFTAAFALGPTTLDVAAIGSPALERAVDNLRGNLGAAFVVFLLLAISAAMGSGGGRELMSRSESAIHPISPVTEHLGALVLAPLNLGWLVQLWGLLAVTALVTSSDRLLGAHLVVLAWVLAATAVGQAVGWAVEGVRRTPHGVVVVRFVSGAVVVALAGLHLAGVLIPLVRSLPTTWLAETMQTPRWPVAVLVLLAVAVAAVLLGARPAGWALGQPAREELRVQSGVHEARHVPEPRWGSPDRALLRRLDRGSVWRSVGMRRGLLVLGLGPGLIALVAGLQWSSVMLLPGLTASGAALLFGVNAWCLDGKGMVWRETLPVSDADVFDVRALVVAECMAAVSGITIVLALLRNGLPPLVTGVTVATCWVVVLVQVLAIVMTWSMRSPYAVDLSSPRATPAPHGAMAGYAGKLSLVTTLTGMFFTGVTALPWAWAPPLLALPFLVWSILKLRRARRRWLTPAERARVVLTVAAV</sequence>